<gene>
    <name evidence="3" type="ORF">KCMC57_04430</name>
</gene>
<organism evidence="3">
    <name type="scientific">Kitasatospora sp. CMC57</name>
    <dbReference type="NCBI Taxonomy" id="3231513"/>
    <lineage>
        <taxon>Bacteria</taxon>
        <taxon>Bacillati</taxon>
        <taxon>Actinomycetota</taxon>
        <taxon>Actinomycetes</taxon>
        <taxon>Kitasatosporales</taxon>
        <taxon>Streptomycetaceae</taxon>
        <taxon>Kitasatospora</taxon>
    </lineage>
</organism>
<feature type="domain" description="SHOCT" evidence="2">
    <location>
        <begin position="63"/>
        <end position="88"/>
    </location>
</feature>
<evidence type="ECO:0000259" key="2">
    <source>
        <dbReference type="Pfam" id="PF09851"/>
    </source>
</evidence>
<dbReference type="Pfam" id="PF09851">
    <property type="entry name" value="SHOCT"/>
    <property type="match status" value="1"/>
</dbReference>
<sequence>MTAMMYWHDGGMSGWGWFGMSLGMLLFTALLVIGGVLLFRALDRSTIHPEPPTPPAAPSPTSPEQLLAERFARGEIDDQEYRKRLAALRDTAHP</sequence>
<keyword evidence="1" id="KW-0472">Membrane</keyword>
<dbReference type="AlphaFoldDB" id="A0AB33JPU3"/>
<keyword evidence="1" id="KW-1133">Transmembrane helix</keyword>
<feature type="transmembrane region" description="Helical" evidence="1">
    <location>
        <begin position="15"/>
        <end position="39"/>
    </location>
</feature>
<evidence type="ECO:0000313" key="3">
    <source>
        <dbReference type="EMBL" id="BFP44075.1"/>
    </source>
</evidence>
<evidence type="ECO:0000256" key="1">
    <source>
        <dbReference type="SAM" id="Phobius"/>
    </source>
</evidence>
<protein>
    <recommendedName>
        <fullName evidence="2">SHOCT domain-containing protein</fullName>
    </recommendedName>
</protein>
<reference evidence="3" key="1">
    <citation type="submission" date="2024-07" db="EMBL/GenBank/DDBJ databases">
        <title>Complete genome sequences of cellulolytic bacteria, Kitasatospora sp. CMC57 and Streptomyces sp. CMC78, isolated from Japanese agricultural soil.</title>
        <authorList>
            <person name="Hashimoto T."/>
            <person name="Ito M."/>
            <person name="Iwamoto M."/>
            <person name="Fukahori D."/>
            <person name="Shoda T."/>
            <person name="Sakoda M."/>
            <person name="Morohoshi T."/>
            <person name="Mitsuboshi M."/>
            <person name="Nishizawa T."/>
        </authorList>
    </citation>
    <scope>NUCLEOTIDE SEQUENCE</scope>
    <source>
        <strain evidence="3">CMC57</strain>
    </source>
</reference>
<dbReference type="InterPro" id="IPR018649">
    <property type="entry name" value="SHOCT"/>
</dbReference>
<dbReference type="EMBL" id="AP035881">
    <property type="protein sequence ID" value="BFP44075.1"/>
    <property type="molecule type" value="Genomic_DNA"/>
</dbReference>
<accession>A0AB33JPU3</accession>
<keyword evidence="1" id="KW-0812">Transmembrane</keyword>
<name>A0AB33JPU3_9ACTN</name>
<proteinExistence type="predicted"/>